<evidence type="ECO:0000313" key="1">
    <source>
        <dbReference type="EMBL" id="ALA12674.1"/>
    </source>
</evidence>
<reference evidence="1 2" key="1">
    <citation type="journal article" date="2015" name="Genome Announc.">
        <title>Complete Genome Sequences of Nine Phages Capable of Infecting Paenibacillus larvae, the Causative Agent of American Foulbrood Disease in Honeybees.</title>
        <authorList>
            <person name="Tsourkas P.K."/>
            <person name="Yost D.G."/>
            <person name="Krohn A."/>
            <person name="LeBlanc L."/>
            <person name="Zhang A."/>
            <person name="Stamereilers C."/>
            <person name="Amy P.S."/>
        </authorList>
    </citation>
    <scope>NUCLEOTIDE SEQUENCE [LARGE SCALE GENOMIC DNA]</scope>
</reference>
<dbReference type="OrthoDB" id="24399at10239"/>
<keyword evidence="2" id="KW-1185">Reference proteome</keyword>
<evidence type="ECO:0000313" key="2">
    <source>
        <dbReference type="Proteomes" id="UP000201675"/>
    </source>
</evidence>
<name>A0A0K2CYN1_9CAUD</name>
<proteinExistence type="predicted"/>
<accession>A0A0K2CYN1</accession>
<dbReference type="KEGG" id="vg:26623346"/>
<dbReference type="RefSeq" id="YP_009196123.1">
    <property type="nucleotide sequence ID" value="NC_028767.1"/>
</dbReference>
<gene>
    <name evidence="1" type="ORF">VEGAS_24</name>
</gene>
<organism evidence="1 2">
    <name type="scientific">Paenibacillus phage Vegas</name>
    <dbReference type="NCBI Taxonomy" id="1636261"/>
    <lineage>
        <taxon>Viruses</taxon>
        <taxon>Duplodnaviria</taxon>
        <taxon>Heunggongvirae</taxon>
        <taxon>Uroviricota</taxon>
        <taxon>Caudoviricetes</taxon>
        <taxon>Gochnauervirinae</taxon>
        <taxon>Vegasvirus</taxon>
        <taxon>Vegasvirus vegas</taxon>
    </lineage>
</organism>
<sequence>MSAVRKELKRFIRDGVSETLKHEKAFDEEFSEVSDRIHAGREEMRKASENRRIQLQLGRHLT</sequence>
<dbReference type="EMBL" id="KT361654">
    <property type="protein sequence ID" value="ALA12674.1"/>
    <property type="molecule type" value="Genomic_DNA"/>
</dbReference>
<protein>
    <submittedName>
        <fullName evidence="1">Uncharacterized protein</fullName>
    </submittedName>
</protein>
<dbReference type="GeneID" id="26623346"/>
<dbReference type="Proteomes" id="UP000201675">
    <property type="component" value="Segment"/>
</dbReference>